<dbReference type="SUPFAM" id="SSF54695">
    <property type="entry name" value="POZ domain"/>
    <property type="match status" value="1"/>
</dbReference>
<dbReference type="EMBL" id="JAKJXP020000049">
    <property type="protein sequence ID" value="KAK7751477.1"/>
    <property type="molecule type" value="Genomic_DNA"/>
</dbReference>
<evidence type="ECO:0000313" key="4">
    <source>
        <dbReference type="Proteomes" id="UP001320420"/>
    </source>
</evidence>
<dbReference type="InterPro" id="IPR000210">
    <property type="entry name" value="BTB/POZ_dom"/>
</dbReference>
<evidence type="ECO:0000256" key="1">
    <source>
        <dbReference type="SAM" id="MobiDB-lite"/>
    </source>
</evidence>
<keyword evidence="4" id="KW-1185">Reference proteome</keyword>
<feature type="region of interest" description="Disordered" evidence="1">
    <location>
        <begin position="1"/>
        <end position="25"/>
    </location>
</feature>
<protein>
    <recommendedName>
        <fullName evidence="2">BTB domain-containing protein</fullName>
    </recommendedName>
</protein>
<organism evidence="3 4">
    <name type="scientific">Diatrype stigma</name>
    <dbReference type="NCBI Taxonomy" id="117547"/>
    <lineage>
        <taxon>Eukaryota</taxon>
        <taxon>Fungi</taxon>
        <taxon>Dikarya</taxon>
        <taxon>Ascomycota</taxon>
        <taxon>Pezizomycotina</taxon>
        <taxon>Sordariomycetes</taxon>
        <taxon>Xylariomycetidae</taxon>
        <taxon>Xylariales</taxon>
        <taxon>Diatrypaceae</taxon>
        <taxon>Diatrype</taxon>
    </lineage>
</organism>
<evidence type="ECO:0000313" key="3">
    <source>
        <dbReference type="EMBL" id="KAK7751477.1"/>
    </source>
</evidence>
<dbReference type="Gene3D" id="3.30.710.10">
    <property type="entry name" value="Potassium Channel Kv1.1, Chain A"/>
    <property type="match status" value="1"/>
</dbReference>
<comment type="caution">
    <text evidence="3">The sequence shown here is derived from an EMBL/GenBank/DDBJ whole genome shotgun (WGS) entry which is preliminary data.</text>
</comment>
<dbReference type="Pfam" id="PF00651">
    <property type="entry name" value="BTB"/>
    <property type="match status" value="1"/>
</dbReference>
<dbReference type="PANTHER" id="PTHR47843">
    <property type="entry name" value="BTB DOMAIN-CONTAINING PROTEIN-RELATED"/>
    <property type="match status" value="1"/>
</dbReference>
<reference evidence="3 4" key="1">
    <citation type="submission" date="2024-02" db="EMBL/GenBank/DDBJ databases">
        <title>De novo assembly and annotation of 12 fungi associated with fruit tree decline syndrome in Ontario, Canada.</title>
        <authorList>
            <person name="Sulman M."/>
            <person name="Ellouze W."/>
            <person name="Ilyukhin E."/>
        </authorList>
    </citation>
    <scope>NUCLEOTIDE SEQUENCE [LARGE SCALE GENOMIC DNA]</scope>
    <source>
        <strain evidence="3 4">M11/M66-122</strain>
    </source>
</reference>
<gene>
    <name evidence="3" type="ORF">SLS62_006562</name>
</gene>
<name>A0AAN9UQH9_9PEZI</name>
<dbReference type="CDD" id="cd18186">
    <property type="entry name" value="BTB_POZ_ZBTB_KLHL-like"/>
    <property type="match status" value="1"/>
</dbReference>
<dbReference type="InterPro" id="IPR011333">
    <property type="entry name" value="SKP1/BTB/POZ_sf"/>
</dbReference>
<proteinExistence type="predicted"/>
<dbReference type="AlphaFoldDB" id="A0AAN9UQH9"/>
<dbReference type="Proteomes" id="UP001320420">
    <property type="component" value="Unassembled WGS sequence"/>
</dbReference>
<accession>A0AAN9UQH9</accession>
<dbReference type="PANTHER" id="PTHR47843:SF6">
    <property type="entry name" value="BTB DOMAIN-CONTAINING PROTEIN"/>
    <property type="match status" value="1"/>
</dbReference>
<dbReference type="PROSITE" id="PS50097">
    <property type="entry name" value="BTB"/>
    <property type="match status" value="1"/>
</dbReference>
<feature type="domain" description="BTB" evidence="2">
    <location>
        <begin position="34"/>
        <end position="104"/>
    </location>
</feature>
<sequence>MAPETSPPGSEEEEKDGKENFPHKMSIPKVSDGADIVTIEIPDGKKFAAHAHLLTRYSEYFRRALKSGMKEASSLHFCLAEHANNETVAYLINWVYDTRLRTGWDWDEGNEPSPDFILNAWLLADYLGATALQNHLVYQLFETHPFSPANKEKRAALQKFYTDALKRGDIRANSGMYRLIIALLSEMITDHTVEKEKRHSVFGMLDSDANRAIAEFLAGYCAKLHMGLP</sequence>
<evidence type="ECO:0000259" key="2">
    <source>
        <dbReference type="PROSITE" id="PS50097"/>
    </source>
</evidence>